<feature type="non-terminal residue" evidence="1">
    <location>
        <position position="19"/>
    </location>
</feature>
<accession>A0A6J4IG92</accession>
<protein>
    <submittedName>
        <fullName evidence="1">Uncharacterized protein</fullName>
    </submittedName>
</protein>
<gene>
    <name evidence="1" type="ORF">AVDCRST_MAG10-2094</name>
</gene>
<organism evidence="1">
    <name type="scientific">uncultured Acidimicrobiales bacterium</name>
    <dbReference type="NCBI Taxonomy" id="310071"/>
    <lineage>
        <taxon>Bacteria</taxon>
        <taxon>Bacillati</taxon>
        <taxon>Actinomycetota</taxon>
        <taxon>Acidimicrobiia</taxon>
        <taxon>Acidimicrobiales</taxon>
        <taxon>environmental samples</taxon>
    </lineage>
</organism>
<sequence>DFPPSAWIGARHPGRRRRL</sequence>
<feature type="non-terminal residue" evidence="1">
    <location>
        <position position="1"/>
    </location>
</feature>
<dbReference type="AlphaFoldDB" id="A0A6J4IG92"/>
<reference evidence="1" key="1">
    <citation type="submission" date="2020-02" db="EMBL/GenBank/DDBJ databases">
        <authorList>
            <person name="Meier V. D."/>
        </authorList>
    </citation>
    <scope>NUCLEOTIDE SEQUENCE</scope>
    <source>
        <strain evidence="1">AVDCRST_MAG10</strain>
    </source>
</reference>
<dbReference type="EMBL" id="CADCTB010000131">
    <property type="protein sequence ID" value="CAA9249423.1"/>
    <property type="molecule type" value="Genomic_DNA"/>
</dbReference>
<proteinExistence type="predicted"/>
<name>A0A6J4IG92_9ACTN</name>
<evidence type="ECO:0000313" key="1">
    <source>
        <dbReference type="EMBL" id="CAA9249423.1"/>
    </source>
</evidence>